<evidence type="ECO:0000313" key="1">
    <source>
        <dbReference type="EMBL" id="HGE99502.1"/>
    </source>
</evidence>
<gene>
    <name evidence="1" type="ORF">ENX07_05470</name>
</gene>
<protein>
    <submittedName>
        <fullName evidence="1">Uncharacterized protein</fullName>
    </submittedName>
</protein>
<name>A0A7C3UX06_UNCW3</name>
<dbReference type="EMBL" id="DTMQ01000037">
    <property type="protein sequence ID" value="HGE99502.1"/>
    <property type="molecule type" value="Genomic_DNA"/>
</dbReference>
<dbReference type="AlphaFoldDB" id="A0A7C3UX06"/>
<proteinExistence type="predicted"/>
<reference evidence="1" key="1">
    <citation type="journal article" date="2020" name="mSystems">
        <title>Genome- and Community-Level Interaction Insights into Carbon Utilization and Element Cycling Functions of Hydrothermarchaeota in Hydrothermal Sediment.</title>
        <authorList>
            <person name="Zhou Z."/>
            <person name="Liu Y."/>
            <person name="Xu W."/>
            <person name="Pan J."/>
            <person name="Luo Z.H."/>
            <person name="Li M."/>
        </authorList>
    </citation>
    <scope>NUCLEOTIDE SEQUENCE [LARGE SCALE GENOMIC DNA]</scope>
    <source>
        <strain evidence="1">SpSt-906</strain>
    </source>
</reference>
<organism evidence="1">
    <name type="scientific">candidate division WOR-3 bacterium</name>
    <dbReference type="NCBI Taxonomy" id="2052148"/>
    <lineage>
        <taxon>Bacteria</taxon>
        <taxon>Bacteria division WOR-3</taxon>
    </lineage>
</organism>
<sequence length="166" mass="18627">MFRRFILFISLLGIFGFIFALSPKETGKPQSTFAPSSEKPAALKEAPKVMLQEKSEVKELEGVILRSGGPDDYGYWFKDETEPGGPVYNWIDTSGATQTNIVGDDARGSITLPFNFNYYGQSYNTIWVCTNGCSLLALTQGQMPIIIPRFRTPEYPIMRFMPFGMI</sequence>
<accession>A0A7C3UX06</accession>
<comment type="caution">
    <text evidence="1">The sequence shown here is derived from an EMBL/GenBank/DDBJ whole genome shotgun (WGS) entry which is preliminary data.</text>
</comment>